<evidence type="ECO:0000256" key="2">
    <source>
        <dbReference type="ARBA" id="ARBA00009804"/>
    </source>
</evidence>
<evidence type="ECO:0000256" key="1">
    <source>
        <dbReference type="ARBA" id="ARBA00001946"/>
    </source>
</evidence>
<keyword evidence="4" id="KW-0723">Serine/threonine-protein kinase</keyword>
<organism evidence="18 19">
    <name type="scientific">Erpetoichthys calabaricus</name>
    <name type="common">Rope fish</name>
    <name type="synonym">Calamoichthys calabaricus</name>
    <dbReference type="NCBI Taxonomy" id="27687"/>
    <lineage>
        <taxon>Eukaryota</taxon>
        <taxon>Metazoa</taxon>
        <taxon>Chordata</taxon>
        <taxon>Craniata</taxon>
        <taxon>Vertebrata</taxon>
        <taxon>Euteleostomi</taxon>
        <taxon>Actinopterygii</taxon>
        <taxon>Polypteriformes</taxon>
        <taxon>Polypteridae</taxon>
        <taxon>Erpetoichthys</taxon>
    </lineage>
</organism>
<evidence type="ECO:0000256" key="7">
    <source>
        <dbReference type="ARBA" id="ARBA00022737"/>
    </source>
</evidence>
<dbReference type="InterPro" id="IPR017441">
    <property type="entry name" value="Protein_kinase_ATP_BS"/>
</dbReference>
<comment type="cofactor">
    <cofactor evidence="1">
        <name>Mg(2+)</name>
        <dbReference type="ChEBI" id="CHEBI:18420"/>
    </cofactor>
</comment>
<evidence type="ECO:0000256" key="10">
    <source>
        <dbReference type="ARBA" id="ARBA00022840"/>
    </source>
</evidence>
<keyword evidence="19" id="KW-1185">Reference proteome</keyword>
<dbReference type="Gene3D" id="3.30.200.20">
    <property type="entry name" value="Phosphorylase Kinase, domain 1"/>
    <property type="match status" value="3"/>
</dbReference>
<evidence type="ECO:0000313" key="19">
    <source>
        <dbReference type="Proteomes" id="UP000694620"/>
    </source>
</evidence>
<comment type="catalytic activity">
    <reaction evidence="12">
        <text>L-seryl-[protein] + ATP = O-phospho-L-seryl-[protein] + ADP + H(+)</text>
        <dbReference type="Rhea" id="RHEA:17989"/>
        <dbReference type="Rhea" id="RHEA-COMP:9863"/>
        <dbReference type="Rhea" id="RHEA-COMP:11604"/>
        <dbReference type="ChEBI" id="CHEBI:15378"/>
        <dbReference type="ChEBI" id="CHEBI:29999"/>
        <dbReference type="ChEBI" id="CHEBI:30616"/>
        <dbReference type="ChEBI" id="CHEBI:83421"/>
        <dbReference type="ChEBI" id="CHEBI:456216"/>
        <dbReference type="EC" id="2.7.11.1"/>
    </reaction>
</comment>
<evidence type="ECO:0000256" key="12">
    <source>
        <dbReference type="ARBA" id="ARBA00048679"/>
    </source>
</evidence>
<dbReference type="EC" id="2.7.11.1" evidence="3"/>
<comment type="catalytic activity">
    <reaction evidence="11">
        <text>L-threonyl-[protein] + ATP = O-phospho-L-threonyl-[protein] + ADP + H(+)</text>
        <dbReference type="Rhea" id="RHEA:46608"/>
        <dbReference type="Rhea" id="RHEA-COMP:11060"/>
        <dbReference type="Rhea" id="RHEA-COMP:11605"/>
        <dbReference type="ChEBI" id="CHEBI:15378"/>
        <dbReference type="ChEBI" id="CHEBI:30013"/>
        <dbReference type="ChEBI" id="CHEBI:30616"/>
        <dbReference type="ChEBI" id="CHEBI:61977"/>
        <dbReference type="ChEBI" id="CHEBI:456216"/>
        <dbReference type="EC" id="2.7.11.1"/>
    </reaction>
</comment>
<evidence type="ECO:0000313" key="18">
    <source>
        <dbReference type="Ensembl" id="ENSECRP00000018923.1"/>
    </source>
</evidence>
<comment type="similarity">
    <text evidence="2">Belongs to the protein kinase superfamily. AGC Ser/Thr protein kinase family. S6 kinase subfamily.</text>
</comment>
<dbReference type="Proteomes" id="UP000694620">
    <property type="component" value="Chromosome 15"/>
</dbReference>
<feature type="binding site" evidence="14">
    <location>
        <begin position="61"/>
        <end position="69"/>
    </location>
    <ligand>
        <name>ATP</name>
        <dbReference type="ChEBI" id="CHEBI:30616"/>
    </ligand>
</feature>
<evidence type="ECO:0000256" key="11">
    <source>
        <dbReference type="ARBA" id="ARBA00047899"/>
    </source>
</evidence>
<name>A0A8C4SMU1_ERPCA</name>
<dbReference type="PROSITE" id="PS00108">
    <property type="entry name" value="PROTEIN_KINASE_ST"/>
    <property type="match status" value="1"/>
</dbReference>
<dbReference type="FunFam" id="3.30.200.20:FF:000013">
    <property type="entry name" value="Ribosomal protein S6 kinase"/>
    <property type="match status" value="1"/>
</dbReference>
<feature type="domain" description="Protein kinase" evidence="16">
    <location>
        <begin position="55"/>
        <end position="293"/>
    </location>
</feature>
<evidence type="ECO:0000259" key="16">
    <source>
        <dbReference type="PROSITE" id="PS50011"/>
    </source>
</evidence>
<evidence type="ECO:0000256" key="6">
    <source>
        <dbReference type="ARBA" id="ARBA00022679"/>
    </source>
</evidence>
<feature type="domain" description="AGC-kinase C-terminal" evidence="17">
    <location>
        <begin position="276"/>
        <end position="345"/>
    </location>
</feature>
<evidence type="ECO:0000256" key="14">
    <source>
        <dbReference type="PIRSR" id="PIRSR000606-51"/>
    </source>
</evidence>
<evidence type="ECO:0000256" key="13">
    <source>
        <dbReference type="PIRSR" id="PIRSR000606-50"/>
    </source>
</evidence>
<dbReference type="PIRSF" id="PIRSF000606">
    <property type="entry name" value="Ribsml_S6_kin_2"/>
    <property type="match status" value="1"/>
</dbReference>
<feature type="active site" description="Proton acceptor" evidence="13">
    <location>
        <position position="180"/>
    </location>
</feature>
<evidence type="ECO:0000256" key="15">
    <source>
        <dbReference type="PROSITE-ProRule" id="PRU10141"/>
    </source>
</evidence>
<keyword evidence="9" id="KW-0418">Kinase</keyword>
<dbReference type="GO" id="GO:0005524">
    <property type="term" value="F:ATP binding"/>
    <property type="evidence" value="ECO:0007669"/>
    <property type="project" value="UniProtKB-UniRule"/>
</dbReference>
<evidence type="ECO:0000256" key="4">
    <source>
        <dbReference type="ARBA" id="ARBA00022527"/>
    </source>
</evidence>
<protein>
    <recommendedName>
        <fullName evidence="3">non-specific serine/threonine protein kinase</fullName>
        <ecNumber evidence="3">2.7.11.1</ecNumber>
    </recommendedName>
</protein>
<evidence type="ECO:0000256" key="9">
    <source>
        <dbReference type="ARBA" id="ARBA00022777"/>
    </source>
</evidence>
<dbReference type="AlphaFoldDB" id="A0A8C4SMU1"/>
<feature type="active site" description="Proton acceptor" evidence="13">
    <location>
        <position position="489"/>
    </location>
</feature>
<dbReference type="InterPro" id="IPR011009">
    <property type="entry name" value="Kinase-like_dom_sf"/>
</dbReference>
<keyword evidence="5" id="KW-0597">Phosphoprotein</keyword>
<dbReference type="FunFam" id="1.10.510.10:FF:000041">
    <property type="entry name" value="Ribosomal protein S6 kinase"/>
    <property type="match status" value="1"/>
</dbReference>
<feature type="binding site" evidence="14 15">
    <location>
        <position position="87"/>
    </location>
    <ligand>
        <name>ATP</name>
        <dbReference type="ChEBI" id="CHEBI:30616"/>
    </ligand>
</feature>
<evidence type="ECO:0000256" key="5">
    <source>
        <dbReference type="ARBA" id="ARBA00022553"/>
    </source>
</evidence>
<evidence type="ECO:0000256" key="3">
    <source>
        <dbReference type="ARBA" id="ARBA00012513"/>
    </source>
</evidence>
<dbReference type="SUPFAM" id="SSF56112">
    <property type="entry name" value="Protein kinase-like (PK-like)"/>
    <property type="match status" value="2"/>
</dbReference>
<dbReference type="FunFam" id="3.30.200.20:FF:000121">
    <property type="entry name" value="Ribosomal protein S6 kinase"/>
    <property type="match status" value="1"/>
</dbReference>
<feature type="domain" description="Protein kinase" evidence="16">
    <location>
        <begin position="372"/>
        <end position="629"/>
    </location>
</feature>
<feature type="binding site" evidence="14">
    <location>
        <begin position="378"/>
        <end position="386"/>
    </location>
    <ligand>
        <name>ATP</name>
        <dbReference type="ChEBI" id="CHEBI:30616"/>
    </ligand>
</feature>
<gene>
    <name evidence="18" type="primary">RPS6KA2</name>
    <name evidence="18" type="synonym">rps6ka2</name>
</gene>
<keyword evidence="6" id="KW-0808">Transferase</keyword>
<dbReference type="PANTHER" id="PTHR24351">
    <property type="entry name" value="RIBOSOMAL PROTEIN S6 KINASE"/>
    <property type="match status" value="1"/>
</dbReference>
<dbReference type="PROSITE" id="PS51285">
    <property type="entry name" value="AGC_KINASE_CTER"/>
    <property type="match status" value="1"/>
</dbReference>
<dbReference type="PROSITE" id="PS00107">
    <property type="entry name" value="PROTEIN_KINASE_ATP"/>
    <property type="match status" value="2"/>
</dbReference>
<dbReference type="GO" id="GO:0000287">
    <property type="term" value="F:magnesium ion binding"/>
    <property type="evidence" value="ECO:0007669"/>
    <property type="project" value="InterPro"/>
</dbReference>
<feature type="binding site" evidence="14 15">
    <location>
        <position position="401"/>
    </location>
    <ligand>
        <name>ATP</name>
        <dbReference type="ChEBI" id="CHEBI:30616"/>
    </ligand>
</feature>
<dbReference type="GO" id="GO:0035556">
    <property type="term" value="P:intracellular signal transduction"/>
    <property type="evidence" value="ECO:0007669"/>
    <property type="project" value="InterPro"/>
</dbReference>
<dbReference type="PROSITE" id="PS50011">
    <property type="entry name" value="PROTEIN_KINASE_DOM"/>
    <property type="match status" value="2"/>
</dbReference>
<evidence type="ECO:0000259" key="17">
    <source>
        <dbReference type="PROSITE" id="PS51285"/>
    </source>
</evidence>
<dbReference type="InterPro" id="IPR017892">
    <property type="entry name" value="Pkinase_C"/>
</dbReference>
<dbReference type="GeneTree" id="ENSGT00940000159956"/>
<dbReference type="Pfam" id="PF00433">
    <property type="entry name" value="Pkinase_C"/>
    <property type="match status" value="1"/>
</dbReference>
<proteinExistence type="inferred from homology"/>
<reference evidence="18" key="3">
    <citation type="submission" date="2025-09" db="UniProtKB">
        <authorList>
            <consortium name="Ensembl"/>
        </authorList>
    </citation>
    <scope>IDENTIFICATION</scope>
</reference>
<keyword evidence="7" id="KW-0677">Repeat</keyword>
<dbReference type="InterPro" id="IPR000961">
    <property type="entry name" value="AGC-kinase_C"/>
</dbReference>
<dbReference type="CDD" id="cd14091">
    <property type="entry name" value="STKc_RSK_C"/>
    <property type="match status" value="1"/>
</dbReference>
<dbReference type="Gene3D" id="1.10.510.10">
    <property type="entry name" value="Transferase(Phosphotransferase) domain 1"/>
    <property type="match status" value="3"/>
</dbReference>
<reference evidence="18" key="1">
    <citation type="submission" date="2021-06" db="EMBL/GenBank/DDBJ databases">
        <authorList>
            <consortium name="Wellcome Sanger Institute Data Sharing"/>
        </authorList>
    </citation>
    <scope>NUCLEOTIDE SEQUENCE [LARGE SCALE GENOMIC DNA]</scope>
</reference>
<sequence>TNCLMSVRSARRHIQVLLIKKKKEKATMRDDGLVKEIDISHHVKEGFEKADPSQFELLKILGQGSYGKVFLVRKIKGSDTGQLYAMKVLKKATLKVRDRVRSKMERDILAEVNHPFIVKLHYAFQTEGKLYLILDFLRGGDLFTRLSKEVMFTEEDVKFYLAELALALDHLHSLGIIYRDLKPENKEAIDHDKRAYSFCGTIEYMAPEVVNRRGHTQSADWWSFGVLMFEMLTGSLPFQGKDRKETMALILKAKLGMPQFLSPEVQSLLRALFKRNPINRVGSGNEKIKPPFKPAVGRPEDTFHFDPEFTSRTPTDSPGVPPSANCHQLFRGFSFVASNLGPDQTPTETSTHAVHPIVQQLHGSNLHFTDGYEIREDIGIGAYSVCKRCVHKISGVEYAVKIIDRSKRDPSEEIEILLRYGQHPNIITLKDVYDDGKFVYLVMELMRGGELLDRILRQKCFSEREASAVLFTITKTVEYLHSQGVVHRDLKPSNILYVDETGNPESIRICDFGFAKQLRAENGLLMTPCYTANFVAPEVLKKQGYDAACDIWSLGILLYTMLAGFTPFANGPDDTPEEILARIGSGKFALTGGNWHTVSDAAKDIVSKMLHVDPHQRLTAPQVLRHPWIVNRETLSQSQLVRQDAMLVKGAMAATYFALNRSPQAPKLEPVLSSCLAQRRGMKRLTSTRL</sequence>
<reference evidence="18" key="2">
    <citation type="submission" date="2025-08" db="UniProtKB">
        <authorList>
            <consortium name="Ensembl"/>
        </authorList>
    </citation>
    <scope>IDENTIFICATION</scope>
</reference>
<dbReference type="SMART" id="SM00220">
    <property type="entry name" value="S_TKc"/>
    <property type="match status" value="2"/>
</dbReference>
<dbReference type="InterPro" id="IPR016239">
    <property type="entry name" value="Ribosomal_S6_kinase_II"/>
</dbReference>
<dbReference type="InterPro" id="IPR000719">
    <property type="entry name" value="Prot_kinase_dom"/>
</dbReference>
<keyword evidence="8 14" id="KW-0547">Nucleotide-binding</keyword>
<evidence type="ECO:0000256" key="8">
    <source>
        <dbReference type="ARBA" id="ARBA00022741"/>
    </source>
</evidence>
<dbReference type="InterPro" id="IPR008271">
    <property type="entry name" value="Ser/Thr_kinase_AS"/>
</dbReference>
<dbReference type="Ensembl" id="ENSECRT00000019314.1">
    <property type="protein sequence ID" value="ENSECRP00000018923.1"/>
    <property type="gene ID" value="ENSECRG00000012475.1"/>
</dbReference>
<dbReference type="SMART" id="SM00133">
    <property type="entry name" value="S_TK_X"/>
    <property type="match status" value="1"/>
</dbReference>
<dbReference type="FunFam" id="1.10.510.10:FF:000010">
    <property type="entry name" value="Ribosomal protein S6 kinase"/>
    <property type="match status" value="1"/>
</dbReference>
<dbReference type="GO" id="GO:0004674">
    <property type="term" value="F:protein serine/threonine kinase activity"/>
    <property type="evidence" value="ECO:0007669"/>
    <property type="project" value="UniProtKB-KW"/>
</dbReference>
<accession>A0A8C4SMU1</accession>
<keyword evidence="10 14" id="KW-0067">ATP-binding</keyword>
<dbReference type="Pfam" id="PF00069">
    <property type="entry name" value="Pkinase"/>
    <property type="match status" value="2"/>
</dbReference>